<feature type="binding site" evidence="4">
    <location>
        <begin position="8"/>
        <end position="9"/>
    </location>
    <ligand>
        <name>1-deoxy-D-xylulose 5-phosphate</name>
        <dbReference type="ChEBI" id="CHEBI:57792"/>
    </ligand>
</feature>
<keyword evidence="3 4" id="KW-0664">Pyridoxine biosynthesis</keyword>
<feature type="active site" description="Proton donor" evidence="4">
    <location>
        <position position="215"/>
    </location>
</feature>
<organism evidence="6 7">
    <name type="scientific">Helicobacter cetorum (strain ATCC BAA-429 / MIT 00-7128)</name>
    <dbReference type="NCBI Taxonomy" id="182217"/>
    <lineage>
        <taxon>Bacteria</taxon>
        <taxon>Pseudomonadati</taxon>
        <taxon>Campylobacterota</taxon>
        <taxon>Epsilonproteobacteria</taxon>
        <taxon>Campylobacterales</taxon>
        <taxon>Helicobacteraceae</taxon>
        <taxon>Helicobacter</taxon>
    </lineage>
</organism>
<gene>
    <name evidence="4" type="primary">pdxJ</name>
    <name evidence="6" type="ordered locus">HCW_02405</name>
</gene>
<dbReference type="GO" id="GO:0005829">
    <property type="term" value="C:cytosol"/>
    <property type="evidence" value="ECO:0007669"/>
    <property type="project" value="TreeGrafter"/>
</dbReference>
<protein>
    <recommendedName>
        <fullName evidence="4 5">Pyridoxine 5'-phosphate synthase</fullName>
        <shortName evidence="4">PNP synthase</shortName>
        <ecNumber evidence="4 5">2.6.99.2</ecNumber>
    </recommendedName>
</protein>
<dbReference type="PANTHER" id="PTHR30456">
    <property type="entry name" value="PYRIDOXINE 5'-PHOSPHATE SYNTHASE"/>
    <property type="match status" value="1"/>
</dbReference>
<dbReference type="PANTHER" id="PTHR30456:SF0">
    <property type="entry name" value="PYRIDOXINE 5'-PHOSPHATE SYNTHASE"/>
    <property type="match status" value="1"/>
</dbReference>
<feature type="binding site" evidence="4">
    <location>
        <position position="6"/>
    </location>
    <ligand>
        <name>3-amino-2-oxopropyl phosphate</name>
        <dbReference type="ChEBI" id="CHEBI:57279"/>
    </ligand>
</feature>
<dbReference type="Pfam" id="PF03740">
    <property type="entry name" value="PdxJ"/>
    <property type="match status" value="1"/>
</dbReference>
<reference evidence="7" key="1">
    <citation type="submission" date="2012-04" db="EMBL/GenBank/DDBJ databases">
        <title>Complete genome sequence of Helicobacter cetorum strain MIT 00-7128.</title>
        <authorList>
            <person name="Kersulyte D."/>
            <person name="Berg D.E."/>
        </authorList>
    </citation>
    <scope>NUCLEOTIDE SEQUENCE [LARGE SCALE GENOMIC DNA]</scope>
    <source>
        <strain evidence="7">MIT 00-7128</strain>
    </source>
</reference>
<sequence>MRFGLNIDHIVTLREVRKTYEPEILEALLIAKNTYKVDLITIHLREDRRHIQNEDVLKLLENSLLPINIECSINANITDFLCSLKNKPSKVTIVPENRAEITTEGGLDCSLKDLPKTIKAYQNRGIEVSLFIDPNLASLKFAQKHGVKQVEFHTGVYANLHNALYSNANHHINAINALREKTPKELKEELQNAFLQLRKMSKEAFFMGIEVCAGHGLNYSNVKEMLKIPSLRELNIGHSVISRAVFVGLEKAILEMAQLIKR</sequence>
<proteinExistence type="inferred from homology"/>
<evidence type="ECO:0000313" key="6">
    <source>
        <dbReference type="EMBL" id="AFI03762.1"/>
    </source>
</evidence>
<name>I0ELE3_HELC0</name>
<dbReference type="KEGG" id="hce:HCW_02405"/>
<feature type="binding site" evidence="4">
    <location>
        <position position="102"/>
    </location>
    <ligand>
        <name>1-deoxy-D-xylulose 5-phosphate</name>
        <dbReference type="ChEBI" id="CHEBI:57792"/>
    </ligand>
</feature>
<feature type="binding site" evidence="4">
    <location>
        <begin position="237"/>
        <end position="238"/>
    </location>
    <ligand>
        <name>3-amino-2-oxopropyl phosphate</name>
        <dbReference type="ChEBI" id="CHEBI:57279"/>
    </ligand>
</feature>
<dbReference type="UniPathway" id="UPA00244">
    <property type="reaction ID" value="UER00313"/>
</dbReference>
<feature type="site" description="Transition state stabilizer" evidence="4">
    <location>
        <position position="151"/>
    </location>
</feature>
<evidence type="ECO:0000313" key="7">
    <source>
        <dbReference type="Proteomes" id="UP000005010"/>
    </source>
</evidence>
<evidence type="ECO:0000256" key="5">
    <source>
        <dbReference type="NCBIfam" id="TIGR00559"/>
    </source>
</evidence>
<evidence type="ECO:0000256" key="4">
    <source>
        <dbReference type="HAMAP-Rule" id="MF_00279"/>
    </source>
</evidence>
<dbReference type="eggNOG" id="COG0854">
    <property type="taxonomic scope" value="Bacteria"/>
</dbReference>
<feature type="binding site" evidence="4">
    <location>
        <position position="45"/>
    </location>
    <ligand>
        <name>1-deoxy-D-xylulose 5-phosphate</name>
        <dbReference type="ChEBI" id="CHEBI:57792"/>
    </ligand>
</feature>
<dbReference type="InterPro" id="IPR036130">
    <property type="entry name" value="Pyridoxine-5'_phos_synth"/>
</dbReference>
<dbReference type="GO" id="GO:0033856">
    <property type="term" value="F:pyridoxine 5'-phosphate synthase activity"/>
    <property type="evidence" value="ECO:0007669"/>
    <property type="project" value="UniProtKB-UniRule"/>
</dbReference>
<dbReference type="SUPFAM" id="SSF63892">
    <property type="entry name" value="Pyridoxine 5'-phosphate synthase"/>
    <property type="match status" value="1"/>
</dbReference>
<dbReference type="CDD" id="cd00003">
    <property type="entry name" value="PNPsynthase"/>
    <property type="match status" value="1"/>
</dbReference>
<feature type="binding site" evidence="4">
    <location>
        <position position="50"/>
    </location>
    <ligand>
        <name>1-deoxy-D-xylulose 5-phosphate</name>
        <dbReference type="ChEBI" id="CHEBI:57792"/>
    </ligand>
</feature>
<dbReference type="NCBIfam" id="NF003627">
    <property type="entry name" value="PRK05265.1-5"/>
    <property type="match status" value="1"/>
</dbReference>
<feature type="binding site" evidence="4">
    <location>
        <position position="216"/>
    </location>
    <ligand>
        <name>3-amino-2-oxopropyl phosphate</name>
        <dbReference type="ChEBI" id="CHEBI:57279"/>
    </ligand>
</feature>
<comment type="function">
    <text evidence="4">Catalyzes the complicated ring closure reaction between the two acyclic compounds 1-deoxy-D-xylulose-5-phosphate (DXP) and 3-amino-2-oxopropyl phosphate (1-amino-acetone-3-phosphate or AAP) to form pyridoxine 5'-phosphate (PNP) and inorganic phosphate.</text>
</comment>
<dbReference type="EC" id="2.6.99.2" evidence="4 5"/>
<dbReference type="FunFam" id="3.20.20.70:FF:000264">
    <property type="entry name" value="Pyridoxine 5'-phosphate synthase"/>
    <property type="match status" value="1"/>
</dbReference>
<dbReference type="STRING" id="182217.HCW_02405"/>
<evidence type="ECO:0000256" key="1">
    <source>
        <dbReference type="ARBA" id="ARBA00022490"/>
    </source>
</evidence>
<evidence type="ECO:0000256" key="3">
    <source>
        <dbReference type="ARBA" id="ARBA00023096"/>
    </source>
</evidence>
<dbReference type="HOGENOM" id="CLU_074563_0_0_7"/>
<feature type="active site" description="Proton acceptor" evidence="4">
    <location>
        <position position="70"/>
    </location>
</feature>
<dbReference type="Proteomes" id="UP000005010">
    <property type="component" value="Chromosome"/>
</dbReference>
<dbReference type="NCBIfam" id="NF003625">
    <property type="entry name" value="PRK05265.1-3"/>
    <property type="match status" value="1"/>
</dbReference>
<dbReference type="PATRIC" id="fig|182217.3.peg.499"/>
<comment type="pathway">
    <text evidence="4">Cofactor biosynthesis; pyridoxine 5'-phosphate biosynthesis; pyridoxine 5'-phosphate from D-erythrose 4-phosphate: step 5/5.</text>
</comment>
<dbReference type="RefSeq" id="WP_014660634.1">
    <property type="nucleotide sequence ID" value="NC_017737.1"/>
</dbReference>
<keyword evidence="7" id="KW-1185">Reference proteome</keyword>
<comment type="similarity">
    <text evidence="4">Belongs to the PNP synthase family.</text>
</comment>
<accession>I0ELE3</accession>
<dbReference type="AlphaFoldDB" id="I0ELE3"/>
<comment type="subcellular location">
    <subcellularLocation>
        <location evidence="4">Cytoplasm</location>
    </subcellularLocation>
</comment>
<comment type="catalytic activity">
    <reaction evidence="4">
        <text>3-amino-2-oxopropyl phosphate + 1-deoxy-D-xylulose 5-phosphate = pyridoxine 5'-phosphate + phosphate + 2 H2O + H(+)</text>
        <dbReference type="Rhea" id="RHEA:15265"/>
        <dbReference type="ChEBI" id="CHEBI:15377"/>
        <dbReference type="ChEBI" id="CHEBI:15378"/>
        <dbReference type="ChEBI" id="CHEBI:43474"/>
        <dbReference type="ChEBI" id="CHEBI:57279"/>
        <dbReference type="ChEBI" id="CHEBI:57792"/>
        <dbReference type="ChEBI" id="CHEBI:58589"/>
        <dbReference type="EC" id="2.6.99.2"/>
    </reaction>
</comment>
<dbReference type="Gene3D" id="3.20.20.70">
    <property type="entry name" value="Aldolase class I"/>
    <property type="match status" value="1"/>
</dbReference>
<dbReference type="HAMAP" id="MF_00279">
    <property type="entry name" value="PdxJ"/>
    <property type="match status" value="1"/>
</dbReference>
<feature type="binding site" evidence="4">
    <location>
        <position position="17"/>
    </location>
    <ligand>
        <name>3-amino-2-oxopropyl phosphate</name>
        <dbReference type="ChEBI" id="CHEBI:57279"/>
    </ligand>
</feature>
<feature type="active site" description="Proton acceptor" evidence="4">
    <location>
        <position position="43"/>
    </location>
</feature>
<dbReference type="InterPro" id="IPR004569">
    <property type="entry name" value="PyrdxlP_synth_PdxJ"/>
</dbReference>
<evidence type="ECO:0000256" key="2">
    <source>
        <dbReference type="ARBA" id="ARBA00022679"/>
    </source>
</evidence>
<keyword evidence="1 4" id="KW-0963">Cytoplasm</keyword>
<comment type="subunit">
    <text evidence="4">Homooctamer; tetramer of dimers.</text>
</comment>
<dbReference type="InterPro" id="IPR013785">
    <property type="entry name" value="Aldolase_TIM"/>
</dbReference>
<dbReference type="GO" id="GO:0008615">
    <property type="term" value="P:pyridoxine biosynthetic process"/>
    <property type="evidence" value="ECO:0007669"/>
    <property type="project" value="UniProtKB-UniRule"/>
</dbReference>
<dbReference type="NCBIfam" id="TIGR00559">
    <property type="entry name" value="pdxJ"/>
    <property type="match status" value="1"/>
</dbReference>
<keyword evidence="2 4" id="KW-0808">Transferase</keyword>
<dbReference type="EMBL" id="CP003479">
    <property type="protein sequence ID" value="AFI03762.1"/>
    <property type="molecule type" value="Genomic_DNA"/>
</dbReference>